<dbReference type="GO" id="GO:0016788">
    <property type="term" value="F:hydrolase activity, acting on ester bonds"/>
    <property type="evidence" value="ECO:0007669"/>
    <property type="project" value="InterPro"/>
</dbReference>
<keyword evidence="3" id="KW-0378">Hydrolase</keyword>
<keyword evidence="8" id="KW-1133">Transmembrane helix</keyword>
<reference evidence="11" key="1">
    <citation type="submission" date="2022-01" db="EMBL/GenBank/DDBJ databases">
        <authorList>
            <person name="King R."/>
        </authorList>
    </citation>
    <scope>NUCLEOTIDE SEQUENCE</scope>
</reference>
<dbReference type="SUPFAM" id="SSF53474">
    <property type="entry name" value="alpha/beta-Hydrolases"/>
    <property type="match status" value="1"/>
</dbReference>
<feature type="domain" description="AB hydrolase-1" evidence="10">
    <location>
        <begin position="88"/>
        <end position="252"/>
    </location>
</feature>
<protein>
    <recommendedName>
        <fullName evidence="10">AB hydrolase-1 domain-containing protein</fullName>
    </recommendedName>
</protein>
<evidence type="ECO:0000313" key="11">
    <source>
        <dbReference type="EMBL" id="CAH1105095.1"/>
    </source>
</evidence>
<organism evidence="11 12">
    <name type="scientific">Psylliodes chrysocephalus</name>
    <dbReference type="NCBI Taxonomy" id="3402493"/>
    <lineage>
        <taxon>Eukaryota</taxon>
        <taxon>Metazoa</taxon>
        <taxon>Ecdysozoa</taxon>
        <taxon>Arthropoda</taxon>
        <taxon>Hexapoda</taxon>
        <taxon>Insecta</taxon>
        <taxon>Pterygota</taxon>
        <taxon>Neoptera</taxon>
        <taxon>Endopterygota</taxon>
        <taxon>Coleoptera</taxon>
        <taxon>Polyphaga</taxon>
        <taxon>Cucujiformia</taxon>
        <taxon>Chrysomeloidea</taxon>
        <taxon>Chrysomelidae</taxon>
        <taxon>Galerucinae</taxon>
        <taxon>Alticini</taxon>
        <taxon>Psylliodes</taxon>
    </lineage>
</organism>
<evidence type="ECO:0000256" key="5">
    <source>
        <dbReference type="ARBA" id="ARBA00023098"/>
    </source>
</evidence>
<keyword evidence="8" id="KW-0472">Membrane</keyword>
<feature type="chain" id="PRO_5040466494" description="AB hydrolase-1 domain-containing protein" evidence="9">
    <location>
        <begin position="19"/>
        <end position="443"/>
    </location>
</feature>
<keyword evidence="8" id="KW-0812">Transmembrane</keyword>
<gene>
    <name evidence="11" type="ORF">PSYICH_LOCUS5965</name>
</gene>
<dbReference type="FunFam" id="3.40.50.1820:FF:000021">
    <property type="entry name" value="Lipase"/>
    <property type="match status" value="1"/>
</dbReference>
<dbReference type="OrthoDB" id="9974421at2759"/>
<dbReference type="InterPro" id="IPR029058">
    <property type="entry name" value="AB_hydrolase_fold"/>
</dbReference>
<name>A0A9P0GCS2_9CUCU</name>
<sequence>MYILKVGIVLLLSLTVLCEEYEDAFEEYADQFKNIIVHEDYGLDIYNFLYKYNYPTQTHWVQTEDGYVLRMQRISSRHGNFADSKNKPAILLMHGILSSAMDFVFMGPNKSLGLVLADAGFDVWLGNNRGNTWSRQHVTLDPDIDAKFWDYSFETCGYYDLPAKIDYIIEQTGQEKIFYVGHSQGTTQFFAMTALRPEYNDKIALMSALAPVAFMKHLSSPIPRFMGKYMDIIKLAADLFHIHEFLGHSWLISEIAKQFCSDNSTVQESCAIFLFTLCGYDSPQLDRSLIPVLASNAPAGISIKMLLHYGQEIRSGYFRRFDHGLLLNLKYYKSVTPPAFQLSAITAPVALYYSQNDYFAAVQDVERLATELPNVVKKRLIEYKLFNHLDFIFAKNTNEIINMDLVAHLKEYVKGPTSGGNNIIIEKYIFITLIITIWTIYFK</sequence>
<keyword evidence="12" id="KW-1185">Reference proteome</keyword>
<dbReference type="GO" id="GO:0016042">
    <property type="term" value="P:lipid catabolic process"/>
    <property type="evidence" value="ECO:0007669"/>
    <property type="project" value="UniProtKB-KW"/>
</dbReference>
<evidence type="ECO:0000256" key="3">
    <source>
        <dbReference type="ARBA" id="ARBA00022801"/>
    </source>
</evidence>
<feature type="active site" description="Charge relay system" evidence="7">
    <location>
        <position position="357"/>
    </location>
</feature>
<dbReference type="InterPro" id="IPR025483">
    <property type="entry name" value="Lipase_euk"/>
</dbReference>
<evidence type="ECO:0000256" key="1">
    <source>
        <dbReference type="ARBA" id="ARBA00010701"/>
    </source>
</evidence>
<dbReference type="PANTHER" id="PTHR11005">
    <property type="entry name" value="LYSOSOMAL ACID LIPASE-RELATED"/>
    <property type="match status" value="1"/>
</dbReference>
<evidence type="ECO:0000256" key="9">
    <source>
        <dbReference type="SAM" id="SignalP"/>
    </source>
</evidence>
<dbReference type="AlphaFoldDB" id="A0A9P0GCS2"/>
<evidence type="ECO:0000259" key="10">
    <source>
        <dbReference type="Pfam" id="PF00561"/>
    </source>
</evidence>
<evidence type="ECO:0000256" key="4">
    <source>
        <dbReference type="ARBA" id="ARBA00022963"/>
    </source>
</evidence>
<keyword evidence="4" id="KW-0442">Lipid degradation</keyword>
<proteinExistence type="inferred from homology"/>
<comment type="similarity">
    <text evidence="1">Belongs to the AB hydrolase superfamily. Lipase family.</text>
</comment>
<evidence type="ECO:0000256" key="7">
    <source>
        <dbReference type="PIRSR" id="PIRSR000862-1"/>
    </source>
</evidence>
<evidence type="ECO:0000256" key="2">
    <source>
        <dbReference type="ARBA" id="ARBA00022729"/>
    </source>
</evidence>
<evidence type="ECO:0000256" key="6">
    <source>
        <dbReference type="ARBA" id="ARBA00023180"/>
    </source>
</evidence>
<dbReference type="EMBL" id="OV651830">
    <property type="protein sequence ID" value="CAH1105095.1"/>
    <property type="molecule type" value="Genomic_DNA"/>
</dbReference>
<evidence type="ECO:0000313" key="12">
    <source>
        <dbReference type="Proteomes" id="UP001153636"/>
    </source>
</evidence>
<dbReference type="Gene3D" id="3.40.50.1820">
    <property type="entry name" value="alpha/beta hydrolase"/>
    <property type="match status" value="1"/>
</dbReference>
<feature type="active site" description="Charge relay system" evidence="7">
    <location>
        <position position="388"/>
    </location>
</feature>
<feature type="active site" description="Nucleophile" evidence="7">
    <location>
        <position position="183"/>
    </location>
</feature>
<keyword evidence="5" id="KW-0443">Lipid metabolism</keyword>
<keyword evidence="6" id="KW-0325">Glycoprotein</keyword>
<dbReference type="Pfam" id="PF00561">
    <property type="entry name" value="Abhydrolase_1"/>
    <property type="match status" value="1"/>
</dbReference>
<dbReference type="InterPro" id="IPR000073">
    <property type="entry name" value="AB_hydrolase_1"/>
</dbReference>
<feature type="transmembrane region" description="Helical" evidence="8">
    <location>
        <begin position="423"/>
        <end position="442"/>
    </location>
</feature>
<dbReference type="Proteomes" id="UP001153636">
    <property type="component" value="Chromosome 18"/>
</dbReference>
<dbReference type="PIRSF" id="PIRSF000862">
    <property type="entry name" value="Steryl_ester_lip"/>
    <property type="match status" value="1"/>
</dbReference>
<accession>A0A9P0GCS2</accession>
<keyword evidence="2 9" id="KW-0732">Signal</keyword>
<feature type="signal peptide" evidence="9">
    <location>
        <begin position="1"/>
        <end position="18"/>
    </location>
</feature>
<evidence type="ECO:0000256" key="8">
    <source>
        <dbReference type="SAM" id="Phobius"/>
    </source>
</evidence>